<dbReference type="Proteomes" id="UP000000759">
    <property type="component" value="Chromosome 10"/>
</dbReference>
<keyword evidence="4" id="KW-1015">Disulfide bond</keyword>
<keyword evidence="3 6" id="KW-0472">Membrane</keyword>
<evidence type="ECO:0000256" key="5">
    <source>
        <dbReference type="SAM" id="MobiDB-lite"/>
    </source>
</evidence>
<reference evidence="9" key="2">
    <citation type="submission" date="2008-08" db="EMBL/GenBank/DDBJ databases">
        <authorList>
            <consortium name="Diatom Consortium"/>
            <person name="Grigoriev I."/>
            <person name="Grimwood J."/>
            <person name="Kuo A."/>
            <person name="Otillar R.P."/>
            <person name="Salamov A."/>
            <person name="Detter J.C."/>
            <person name="Lindquist E."/>
            <person name="Shapiro H."/>
            <person name="Lucas S."/>
            <person name="Glavina del Rio T."/>
            <person name="Pitluck S."/>
            <person name="Rokhsar D."/>
            <person name="Bowler C."/>
        </authorList>
    </citation>
    <scope>GENOME REANNOTATION</scope>
    <source>
        <strain evidence="9">CCAP 1055/1</strain>
    </source>
</reference>
<dbReference type="PANTHER" id="PTHR48261">
    <property type="entry name" value="ACETYLGLUCOSAMINYLTRANSFERASE"/>
    <property type="match status" value="1"/>
</dbReference>
<dbReference type="KEGG" id="pti:PHATRDRAFT_46446"/>
<organism evidence="8 9">
    <name type="scientific">Phaeodactylum tricornutum (strain CCAP 1055/1)</name>
    <dbReference type="NCBI Taxonomy" id="556484"/>
    <lineage>
        <taxon>Eukaryota</taxon>
        <taxon>Sar</taxon>
        <taxon>Stramenopiles</taxon>
        <taxon>Ochrophyta</taxon>
        <taxon>Bacillariophyta</taxon>
        <taxon>Bacillariophyceae</taxon>
        <taxon>Bacillariophycidae</taxon>
        <taxon>Naviculales</taxon>
        <taxon>Phaeodactylaceae</taxon>
        <taxon>Phaeodactylum</taxon>
    </lineage>
</organism>
<evidence type="ECO:0000313" key="9">
    <source>
        <dbReference type="Proteomes" id="UP000000759"/>
    </source>
</evidence>
<dbReference type="GO" id="GO:0016757">
    <property type="term" value="F:glycosyltransferase activity"/>
    <property type="evidence" value="ECO:0007669"/>
    <property type="project" value="InterPro"/>
</dbReference>
<feature type="transmembrane region" description="Helical" evidence="6">
    <location>
        <begin position="94"/>
        <end position="112"/>
    </location>
</feature>
<feature type="transmembrane region" description="Helical" evidence="6">
    <location>
        <begin position="133"/>
        <end position="157"/>
    </location>
</feature>
<evidence type="ECO:0000256" key="6">
    <source>
        <dbReference type="SAM" id="Phobius"/>
    </source>
</evidence>
<gene>
    <name evidence="8" type="ORF">PHATRDRAFT_46446</name>
</gene>
<dbReference type="GeneID" id="7201547"/>
<dbReference type="GO" id="GO:0016020">
    <property type="term" value="C:membrane"/>
    <property type="evidence" value="ECO:0007669"/>
    <property type="project" value="UniProtKB-SubCell"/>
</dbReference>
<evidence type="ECO:0000313" key="8">
    <source>
        <dbReference type="EMBL" id="EEC47647.1"/>
    </source>
</evidence>
<dbReference type="EMBL" id="CM000613">
    <property type="protein sequence ID" value="EEC47647.1"/>
    <property type="molecule type" value="Genomic_DNA"/>
</dbReference>
<accession>B7G192</accession>
<keyword evidence="2" id="KW-0808">Transferase</keyword>
<dbReference type="PaxDb" id="2850-Phatr46446"/>
<feature type="compositionally biased region" description="Basic and acidic residues" evidence="5">
    <location>
        <begin position="525"/>
        <end position="541"/>
    </location>
</feature>
<evidence type="ECO:0000256" key="3">
    <source>
        <dbReference type="ARBA" id="ARBA00023136"/>
    </source>
</evidence>
<evidence type="ECO:0000259" key="7">
    <source>
        <dbReference type="Pfam" id="PF09258"/>
    </source>
</evidence>
<protein>
    <recommendedName>
        <fullName evidence="7">Glycosyl transferase 64 domain-containing protein</fullName>
    </recommendedName>
</protein>
<feature type="domain" description="Glycosyl transferase 64" evidence="7">
    <location>
        <begin position="311"/>
        <end position="425"/>
    </location>
</feature>
<evidence type="ECO:0000256" key="2">
    <source>
        <dbReference type="ARBA" id="ARBA00022679"/>
    </source>
</evidence>
<dbReference type="RefSeq" id="XP_002180995.1">
    <property type="nucleotide sequence ID" value="XM_002180959.1"/>
</dbReference>
<keyword evidence="6" id="KW-1133">Transmembrane helix</keyword>
<dbReference type="Gene3D" id="3.90.550.10">
    <property type="entry name" value="Spore Coat Polysaccharide Biosynthesis Protein SpsA, Chain A"/>
    <property type="match status" value="1"/>
</dbReference>
<dbReference type="InterPro" id="IPR015338">
    <property type="entry name" value="GT64_dom"/>
</dbReference>
<dbReference type="eggNOG" id="ENOG502SN37">
    <property type="taxonomic scope" value="Eukaryota"/>
</dbReference>
<keyword evidence="6" id="KW-0812">Transmembrane</keyword>
<evidence type="ECO:0000256" key="1">
    <source>
        <dbReference type="ARBA" id="ARBA00004370"/>
    </source>
</evidence>
<dbReference type="HOGENOM" id="CLU_420638_0_0_1"/>
<dbReference type="Pfam" id="PF09258">
    <property type="entry name" value="Glyco_transf_64"/>
    <property type="match status" value="1"/>
</dbReference>
<dbReference type="InterPro" id="IPR029044">
    <property type="entry name" value="Nucleotide-diphossugar_trans"/>
</dbReference>
<comment type="subcellular location">
    <subcellularLocation>
        <location evidence="1">Membrane</location>
    </subcellularLocation>
</comment>
<dbReference type="OrthoDB" id="42119at2759"/>
<dbReference type="AlphaFoldDB" id="B7G192"/>
<feature type="region of interest" description="Disordered" evidence="5">
    <location>
        <begin position="521"/>
        <end position="565"/>
    </location>
</feature>
<name>B7G192_PHATC</name>
<dbReference type="PANTHER" id="PTHR48261:SF6">
    <property type="entry name" value="GLYCOSYLTRANSFERASE FAMILY PROTEIN"/>
    <property type="match status" value="1"/>
</dbReference>
<dbReference type="InterPro" id="IPR004263">
    <property type="entry name" value="Exostosin"/>
</dbReference>
<proteinExistence type="predicted"/>
<reference evidence="8 9" key="1">
    <citation type="journal article" date="2008" name="Nature">
        <title>The Phaeodactylum genome reveals the evolutionary history of diatom genomes.</title>
        <authorList>
            <person name="Bowler C."/>
            <person name="Allen A.E."/>
            <person name="Badger J.H."/>
            <person name="Grimwood J."/>
            <person name="Jabbari K."/>
            <person name="Kuo A."/>
            <person name="Maheswari U."/>
            <person name="Martens C."/>
            <person name="Maumus F."/>
            <person name="Otillar R.P."/>
            <person name="Rayko E."/>
            <person name="Salamov A."/>
            <person name="Vandepoele K."/>
            <person name="Beszteri B."/>
            <person name="Gruber A."/>
            <person name="Heijde M."/>
            <person name="Katinka M."/>
            <person name="Mock T."/>
            <person name="Valentin K."/>
            <person name="Verret F."/>
            <person name="Berges J.A."/>
            <person name="Brownlee C."/>
            <person name="Cadoret J.P."/>
            <person name="Chiovitti A."/>
            <person name="Choi C.J."/>
            <person name="Coesel S."/>
            <person name="De Martino A."/>
            <person name="Detter J.C."/>
            <person name="Durkin C."/>
            <person name="Falciatore A."/>
            <person name="Fournet J."/>
            <person name="Haruta M."/>
            <person name="Huysman M.J."/>
            <person name="Jenkins B.D."/>
            <person name="Jiroutova K."/>
            <person name="Jorgensen R.E."/>
            <person name="Joubert Y."/>
            <person name="Kaplan A."/>
            <person name="Kroger N."/>
            <person name="Kroth P.G."/>
            <person name="La Roche J."/>
            <person name="Lindquist E."/>
            <person name="Lommer M."/>
            <person name="Martin-Jezequel V."/>
            <person name="Lopez P.J."/>
            <person name="Lucas S."/>
            <person name="Mangogna M."/>
            <person name="McGinnis K."/>
            <person name="Medlin L.K."/>
            <person name="Montsant A."/>
            <person name="Oudot-Le Secq M.P."/>
            <person name="Napoli C."/>
            <person name="Obornik M."/>
            <person name="Parker M.S."/>
            <person name="Petit J.L."/>
            <person name="Porcel B.M."/>
            <person name="Poulsen N."/>
            <person name="Robison M."/>
            <person name="Rychlewski L."/>
            <person name="Rynearson T.A."/>
            <person name="Schmutz J."/>
            <person name="Shapiro H."/>
            <person name="Siaut M."/>
            <person name="Stanley M."/>
            <person name="Sussman M.R."/>
            <person name="Taylor A.R."/>
            <person name="Vardi A."/>
            <person name="von Dassow P."/>
            <person name="Vyverman W."/>
            <person name="Willis A."/>
            <person name="Wyrwicz L.S."/>
            <person name="Rokhsar D.S."/>
            <person name="Weissenbach J."/>
            <person name="Armbrust E.V."/>
            <person name="Green B.R."/>
            <person name="Van de Peer Y."/>
            <person name="Grigoriev I.V."/>
        </authorList>
    </citation>
    <scope>NUCLEOTIDE SEQUENCE [LARGE SCALE GENOMIC DNA]</scope>
    <source>
        <strain evidence="8 9">CCAP 1055/1</strain>
    </source>
</reference>
<evidence type="ECO:0000256" key="4">
    <source>
        <dbReference type="ARBA" id="ARBA00023157"/>
    </source>
</evidence>
<sequence length="652" mass="74189">MSCYISQVSEVVIVWNGKCEVDESSDQFVPYEDNLMEDFSSNESKTVTPVFVLTNTRKKPKNDRLHAKKPKIMTTVISSLIFHPSPLHLRTPSLSFPIVFFNFMAMAPAKLYRKSSSANKIQRQQRSNSSFQFLTCLGRYGVVFCILLAALWLTILWRSHSTLLKKSAINDGETKSALGIPRLPFQKKNLDDLPKLPTPNDAATWRLPPGIDAIYERAKRDDQLCRSLEPDGFTGYDVSTRIHYQKDTIATLPAFGFLVDVEAWNTSKSIGDPIAEPSRWQCELPADTECHESQFTVVFMAYNPDRLGITLNMIRKMLEEEEWNDIVSEVVIVWNGEREVDESEHGRKVLVFAKGHKLRIVYPLKMGFPNDLMNRYHPDVVQVTSKAILYYDDDGPFYSSAAVRGGFELWKRHSSAQIGAMARQLDYGPRQQKERTELDPKPNDSLFVTHCTNVDDKVSYNFRYFANYDANMVLPSGSFLHVNYLCFLWHPVLAPIREFVLAHPVHPDDMTLSGRAPRVYSRRLGSRDKSKQERRQLRRIADSNATLREDDEDDPDTGVIPSSEQRRSLMHGIDWDAGSGMNDAKQVWADLRTIAVNALVRYFGSLNSGSIGWCEGTEHYNPSIPGKCQPVMAKQGMLPWMNADNTHKDTCP</sequence>
<keyword evidence="9" id="KW-1185">Reference proteome</keyword>
<dbReference type="InParanoid" id="B7G192"/>